<keyword evidence="15" id="KW-1185">Reference proteome</keyword>
<dbReference type="InterPro" id="IPR017930">
    <property type="entry name" value="Myb_dom"/>
</dbReference>
<dbReference type="FunFam" id="1.10.10.10:FF:000937">
    <property type="entry name" value="Telomere repeat-binding factor 1"/>
    <property type="match status" value="1"/>
</dbReference>
<evidence type="ECO:0000256" key="3">
    <source>
        <dbReference type="ARBA" id="ARBA00022454"/>
    </source>
</evidence>
<dbReference type="Proteomes" id="UP000685013">
    <property type="component" value="Chromosome 3"/>
</dbReference>
<organism evidence="14 15">
    <name type="scientific">Cucurbita argyrosperma subsp. sororia</name>
    <dbReference type="NCBI Taxonomy" id="37648"/>
    <lineage>
        <taxon>Eukaryota</taxon>
        <taxon>Viridiplantae</taxon>
        <taxon>Streptophyta</taxon>
        <taxon>Embryophyta</taxon>
        <taxon>Tracheophyta</taxon>
        <taxon>Spermatophyta</taxon>
        <taxon>Magnoliopsida</taxon>
        <taxon>eudicotyledons</taxon>
        <taxon>Gunneridae</taxon>
        <taxon>Pentapetalae</taxon>
        <taxon>rosids</taxon>
        <taxon>fabids</taxon>
        <taxon>Cucurbitales</taxon>
        <taxon>Cucurbitaceae</taxon>
        <taxon>Cucurbiteae</taxon>
        <taxon>Cucurbita</taxon>
    </lineage>
</organism>
<reference evidence="14 15" key="1">
    <citation type="journal article" date="2021" name="Hortic Res">
        <title>The domestication of Cucurbita argyrosperma as revealed by the genome of its wild relative.</title>
        <authorList>
            <person name="Barrera-Redondo J."/>
            <person name="Sanchez-de la Vega G."/>
            <person name="Aguirre-Liguori J.A."/>
            <person name="Castellanos-Morales G."/>
            <person name="Gutierrez-Guerrero Y.T."/>
            <person name="Aguirre-Dugua X."/>
            <person name="Aguirre-Planter E."/>
            <person name="Tenaillon M.I."/>
            <person name="Lira-Saade R."/>
            <person name="Eguiarte L.E."/>
        </authorList>
    </citation>
    <scope>NUCLEOTIDE SEQUENCE [LARGE SCALE GENOMIC DNA]</scope>
    <source>
        <strain evidence="14">JBR-2021</strain>
    </source>
</reference>
<dbReference type="GO" id="GO:0005730">
    <property type="term" value="C:nucleolus"/>
    <property type="evidence" value="ECO:0007669"/>
    <property type="project" value="UniProtKB-SubCell"/>
</dbReference>
<evidence type="ECO:0000256" key="1">
    <source>
        <dbReference type="ARBA" id="ARBA00004286"/>
    </source>
</evidence>
<dbReference type="AlphaFoldDB" id="A0AAV6NWI4"/>
<dbReference type="PANTHER" id="PTHR46267:SF11">
    <property type="entry name" value="TELOMERE REPEAT-BINDING FACTOR 2"/>
    <property type="match status" value="1"/>
</dbReference>
<dbReference type="CDD" id="cd11660">
    <property type="entry name" value="SANT_TRF"/>
    <property type="match status" value="1"/>
</dbReference>
<feature type="coiled-coil region" evidence="10">
    <location>
        <begin position="259"/>
        <end position="296"/>
    </location>
</feature>
<evidence type="ECO:0000259" key="13">
    <source>
        <dbReference type="PROSITE" id="PS51504"/>
    </source>
</evidence>
<dbReference type="PROSITE" id="PS51294">
    <property type="entry name" value="HTH_MYB"/>
    <property type="match status" value="1"/>
</dbReference>
<dbReference type="GO" id="GO:0006334">
    <property type="term" value="P:nucleosome assembly"/>
    <property type="evidence" value="ECO:0007669"/>
    <property type="project" value="InterPro"/>
</dbReference>
<dbReference type="FunFam" id="1.10.10.60:FF:000168">
    <property type="entry name" value="Telomere repeat-binding factor 1"/>
    <property type="match status" value="1"/>
</dbReference>
<dbReference type="SMART" id="SM00717">
    <property type="entry name" value="SANT"/>
    <property type="match status" value="1"/>
</dbReference>
<dbReference type="PROSITE" id="PS50090">
    <property type="entry name" value="MYB_LIKE"/>
    <property type="match status" value="1"/>
</dbReference>
<keyword evidence="8" id="KW-0539">Nucleus</keyword>
<gene>
    <name evidence="14" type="primary">TRB2</name>
    <name evidence="14" type="ORF">SDJN03_04732</name>
</gene>
<feature type="domain" description="H15" evidence="13">
    <location>
        <begin position="137"/>
        <end position="205"/>
    </location>
</feature>
<evidence type="ECO:0000256" key="5">
    <source>
        <dbReference type="ARBA" id="ARBA00023054"/>
    </source>
</evidence>
<evidence type="ECO:0000256" key="2">
    <source>
        <dbReference type="ARBA" id="ARBA00004604"/>
    </source>
</evidence>
<evidence type="ECO:0000259" key="12">
    <source>
        <dbReference type="PROSITE" id="PS51294"/>
    </source>
</evidence>
<evidence type="ECO:0000313" key="15">
    <source>
        <dbReference type="Proteomes" id="UP000685013"/>
    </source>
</evidence>
<keyword evidence="7" id="KW-0804">Transcription</keyword>
<dbReference type="Pfam" id="PF00249">
    <property type="entry name" value="Myb_DNA-binding"/>
    <property type="match status" value="1"/>
</dbReference>
<dbReference type="PROSITE" id="PS51504">
    <property type="entry name" value="H15"/>
    <property type="match status" value="1"/>
</dbReference>
<keyword evidence="3" id="KW-0158">Chromosome</keyword>
<dbReference type="InterPro" id="IPR001005">
    <property type="entry name" value="SANT/Myb"/>
</dbReference>
<accession>A0AAV6NWI4</accession>
<feature type="domain" description="HTH myb-type" evidence="12">
    <location>
        <begin position="24"/>
        <end position="80"/>
    </location>
</feature>
<sequence length="327" mass="35919">MVYATNAAKIVAVSSGHLQMGAPKQKWTAEEEAALKAGVIKHGAGKWRTILTDPEFSSILHQRSNVDLKDKWRNINVTAIWGSRQKAKLALKKNSLALKHHDNPMALSTVLQNEEIVDAKPLAISNGTTRTNGPKEPLARLDRLISEAINNLKEPRGSDRAAIALYIEEHYWAPPNLKKLLSTKLKHMTANGKLIKVKHKYRIAPNSALSGRRNVPLLLLENKHLDSSKAEKSEVKIITKSQVDSELSKMKVMTAEEAAIAAARAVAEAEAAIAEAERAAREAEEAEAEAESAQVFAEAAMKALECRTFPSRSPVQKVLLQDNKTLQ</sequence>
<evidence type="ECO:0000256" key="7">
    <source>
        <dbReference type="ARBA" id="ARBA00023163"/>
    </source>
</evidence>
<feature type="non-terminal residue" evidence="14">
    <location>
        <position position="1"/>
    </location>
</feature>
<evidence type="ECO:0000256" key="6">
    <source>
        <dbReference type="ARBA" id="ARBA00023125"/>
    </source>
</evidence>
<dbReference type="GO" id="GO:0042803">
    <property type="term" value="F:protein homodimerization activity"/>
    <property type="evidence" value="ECO:0007669"/>
    <property type="project" value="UniProtKB-ARBA"/>
</dbReference>
<evidence type="ECO:0000256" key="9">
    <source>
        <dbReference type="ARBA" id="ARBA00032813"/>
    </source>
</evidence>
<feature type="domain" description="Myb-like" evidence="11">
    <location>
        <begin position="24"/>
        <end position="76"/>
    </location>
</feature>
<keyword evidence="5 10" id="KW-0175">Coiled coil</keyword>
<comment type="subcellular location">
    <subcellularLocation>
        <location evidence="1">Chromosome</location>
    </subcellularLocation>
    <subcellularLocation>
        <location evidence="2">Nucleus</location>
        <location evidence="2">Nucleolus</location>
    </subcellularLocation>
</comment>
<dbReference type="InterPro" id="IPR005818">
    <property type="entry name" value="Histone_H1/H5_H15"/>
</dbReference>
<dbReference type="Pfam" id="PF00538">
    <property type="entry name" value="Linker_histone"/>
    <property type="match status" value="1"/>
</dbReference>
<dbReference type="GO" id="GO:0000786">
    <property type="term" value="C:nucleosome"/>
    <property type="evidence" value="ECO:0007669"/>
    <property type="project" value="InterPro"/>
</dbReference>
<evidence type="ECO:0000313" key="14">
    <source>
        <dbReference type="EMBL" id="KAG6604123.1"/>
    </source>
</evidence>
<evidence type="ECO:0000256" key="4">
    <source>
        <dbReference type="ARBA" id="ARBA00023015"/>
    </source>
</evidence>
<dbReference type="PANTHER" id="PTHR46267">
    <property type="entry name" value="SINGLE MYB HISTONE 4"/>
    <property type="match status" value="1"/>
</dbReference>
<comment type="caution">
    <text evidence="14">The sequence shown here is derived from an EMBL/GenBank/DDBJ whole genome shotgun (WGS) entry which is preliminary data.</text>
</comment>
<evidence type="ECO:0000259" key="11">
    <source>
        <dbReference type="PROSITE" id="PS50090"/>
    </source>
</evidence>
<dbReference type="InterPro" id="IPR044597">
    <property type="entry name" value="SMH1-6"/>
</dbReference>
<dbReference type="GO" id="GO:0003691">
    <property type="term" value="F:double-stranded telomeric DNA binding"/>
    <property type="evidence" value="ECO:0007669"/>
    <property type="project" value="InterPro"/>
</dbReference>
<keyword evidence="6" id="KW-0238">DNA-binding</keyword>
<protein>
    <recommendedName>
        <fullName evidence="9">MYB transcription factor</fullName>
    </recommendedName>
</protein>
<evidence type="ECO:0000256" key="10">
    <source>
        <dbReference type="SAM" id="Coils"/>
    </source>
</evidence>
<evidence type="ECO:0000256" key="8">
    <source>
        <dbReference type="ARBA" id="ARBA00023242"/>
    </source>
</evidence>
<keyword evidence="4" id="KW-0805">Transcription regulation</keyword>
<dbReference type="SMART" id="SM00526">
    <property type="entry name" value="H15"/>
    <property type="match status" value="1"/>
</dbReference>
<name>A0AAV6NWI4_9ROSI</name>
<dbReference type="EMBL" id="JAGKQH010000003">
    <property type="protein sequence ID" value="KAG6604123.1"/>
    <property type="molecule type" value="Genomic_DNA"/>
</dbReference>
<proteinExistence type="predicted"/>